<feature type="domain" description="NusG-like N-terminal" evidence="4">
    <location>
        <begin position="6"/>
        <end position="104"/>
    </location>
</feature>
<keyword evidence="3" id="KW-0804">Transcription</keyword>
<protein>
    <submittedName>
        <fullName evidence="5">Transcriptional antiterminator RfaH</fullName>
    </submittedName>
</protein>
<gene>
    <name evidence="5" type="ORF">LY11_03733</name>
</gene>
<proteinExistence type="predicted"/>
<reference evidence="5 6" key="1">
    <citation type="submission" date="2018-06" db="EMBL/GenBank/DDBJ databases">
        <title>Genomic Encyclopedia of Archaeal and Bacterial Type Strains, Phase II (KMG-II): from individual species to whole genera.</title>
        <authorList>
            <person name="Goeker M."/>
        </authorList>
    </citation>
    <scope>NUCLEOTIDE SEQUENCE [LARGE SCALE GENOMIC DNA]</scope>
    <source>
        <strain evidence="5 6">DSM 14825</strain>
    </source>
</reference>
<dbReference type="PANTHER" id="PTHR30265">
    <property type="entry name" value="RHO-INTERACTING TRANSCRIPTION TERMINATION FACTOR NUSG"/>
    <property type="match status" value="1"/>
</dbReference>
<dbReference type="OrthoDB" id="9796143at2"/>
<dbReference type="Pfam" id="PF02357">
    <property type="entry name" value="NusG"/>
    <property type="match status" value="1"/>
</dbReference>
<comment type="caution">
    <text evidence="5">The sequence shown here is derived from an EMBL/GenBank/DDBJ whole genome shotgun (WGS) entry which is preliminary data.</text>
</comment>
<dbReference type="GO" id="GO:0031564">
    <property type="term" value="P:transcription antitermination"/>
    <property type="evidence" value="ECO:0007669"/>
    <property type="project" value="UniProtKB-KW"/>
</dbReference>
<evidence type="ECO:0000256" key="3">
    <source>
        <dbReference type="ARBA" id="ARBA00023163"/>
    </source>
</evidence>
<dbReference type="InterPro" id="IPR043425">
    <property type="entry name" value="NusG-like"/>
</dbReference>
<dbReference type="SUPFAM" id="SSF82679">
    <property type="entry name" value="N-utilization substance G protein NusG, N-terminal domain"/>
    <property type="match status" value="1"/>
</dbReference>
<sequence length="176" mass="20079">MTNVVANKWHIVYTRPKSEKKVAAQLDDLGVNYLLPLRNETRNLKERKKIVNTPLFPSYIFVQPINKKSYFEILDLHTVVNYVKVGKDIAVIPQSAINNLNILISQNCAMEVTTDRFKVGQSLLINEGLFKGLLCEVVNIAKKDLILVRLDVFNRHLLIDIPKYMFSEMTTGSSSN</sequence>
<evidence type="ECO:0000313" key="5">
    <source>
        <dbReference type="EMBL" id="RAJ26907.1"/>
    </source>
</evidence>
<dbReference type="PANTHER" id="PTHR30265:SF4">
    <property type="entry name" value="KOW MOTIF FAMILY PROTEIN, EXPRESSED"/>
    <property type="match status" value="1"/>
</dbReference>
<dbReference type="NCBIfam" id="NF033644">
    <property type="entry name" value="antiterm_UpxY"/>
    <property type="match status" value="1"/>
</dbReference>
<keyword evidence="2" id="KW-0805">Transcription regulation</keyword>
<dbReference type="Gene3D" id="3.30.70.940">
    <property type="entry name" value="NusG, N-terminal domain"/>
    <property type="match status" value="1"/>
</dbReference>
<dbReference type="RefSeq" id="WP_111635131.1">
    <property type="nucleotide sequence ID" value="NZ_QLLR01000022.1"/>
</dbReference>
<evidence type="ECO:0000259" key="4">
    <source>
        <dbReference type="SMART" id="SM00738"/>
    </source>
</evidence>
<dbReference type="EMBL" id="QLLR01000022">
    <property type="protein sequence ID" value="RAJ26907.1"/>
    <property type="molecule type" value="Genomic_DNA"/>
</dbReference>
<name>A0A327SMJ5_9SPHI</name>
<dbReference type="GO" id="GO:0006354">
    <property type="term" value="P:DNA-templated transcription elongation"/>
    <property type="evidence" value="ECO:0007669"/>
    <property type="project" value="InterPro"/>
</dbReference>
<accession>A0A327SMJ5</accession>
<keyword evidence="1" id="KW-0889">Transcription antitermination</keyword>
<dbReference type="SMART" id="SM00738">
    <property type="entry name" value="NGN"/>
    <property type="match status" value="1"/>
</dbReference>
<dbReference type="Proteomes" id="UP000249754">
    <property type="component" value="Unassembled WGS sequence"/>
</dbReference>
<evidence type="ECO:0000256" key="2">
    <source>
        <dbReference type="ARBA" id="ARBA00023015"/>
    </source>
</evidence>
<dbReference type="InterPro" id="IPR006645">
    <property type="entry name" value="NGN-like_dom"/>
</dbReference>
<evidence type="ECO:0000256" key="1">
    <source>
        <dbReference type="ARBA" id="ARBA00022814"/>
    </source>
</evidence>
<organism evidence="5 6">
    <name type="scientific">Pedobacter cryoconitis</name>
    <dbReference type="NCBI Taxonomy" id="188932"/>
    <lineage>
        <taxon>Bacteria</taxon>
        <taxon>Pseudomonadati</taxon>
        <taxon>Bacteroidota</taxon>
        <taxon>Sphingobacteriia</taxon>
        <taxon>Sphingobacteriales</taxon>
        <taxon>Sphingobacteriaceae</taxon>
        <taxon>Pedobacter</taxon>
    </lineage>
</organism>
<dbReference type="CDD" id="cd09895">
    <property type="entry name" value="NGN_SP_UpxY"/>
    <property type="match status" value="1"/>
</dbReference>
<dbReference type="AlphaFoldDB" id="A0A327SMJ5"/>
<evidence type="ECO:0000313" key="6">
    <source>
        <dbReference type="Proteomes" id="UP000249754"/>
    </source>
</evidence>
<dbReference type="InterPro" id="IPR036735">
    <property type="entry name" value="NGN_dom_sf"/>
</dbReference>